<dbReference type="AlphaFoldDB" id="A0A556U252"/>
<protein>
    <submittedName>
        <fullName evidence="1">Uncharacterized protein</fullName>
    </submittedName>
</protein>
<keyword evidence="2" id="KW-1185">Reference proteome</keyword>
<comment type="caution">
    <text evidence="1">The sequence shown here is derived from an EMBL/GenBank/DDBJ whole genome shotgun (WGS) entry which is preliminary data.</text>
</comment>
<evidence type="ECO:0000313" key="1">
    <source>
        <dbReference type="EMBL" id="TSL97310.1"/>
    </source>
</evidence>
<accession>A0A556U252</accession>
<name>A0A556U252_BAGYA</name>
<dbReference type="EMBL" id="VCAZ01000039">
    <property type="protein sequence ID" value="TSL97310.1"/>
    <property type="molecule type" value="Genomic_DNA"/>
</dbReference>
<gene>
    <name evidence="1" type="ORF">Baya_7565</name>
</gene>
<proteinExistence type="predicted"/>
<reference evidence="1 2" key="1">
    <citation type="journal article" date="2019" name="Genome Biol. Evol.">
        <title>Whole-Genome Sequencing of the Giant Devil Catfish, Bagarius yarrelli.</title>
        <authorList>
            <person name="Jiang W."/>
            <person name="Lv Y."/>
            <person name="Cheng L."/>
            <person name="Yang K."/>
            <person name="Chao B."/>
            <person name="Wang X."/>
            <person name="Li Y."/>
            <person name="Pan X."/>
            <person name="You X."/>
            <person name="Zhang Y."/>
            <person name="Yang J."/>
            <person name="Li J."/>
            <person name="Zhang X."/>
            <person name="Liu S."/>
            <person name="Sun C."/>
            <person name="Yang J."/>
            <person name="Shi Q."/>
        </authorList>
    </citation>
    <scope>NUCLEOTIDE SEQUENCE [LARGE SCALE GENOMIC DNA]</scope>
    <source>
        <strain evidence="1">JWS20170419001</strain>
        <tissue evidence="1">Muscle</tissue>
    </source>
</reference>
<sequence>MDVSQRYWYRQSVCKGLEGLAFFWPQPMNLSLAICCVIFTLKPLPGAASVAVLDDMVAEVTRALDAAKCPILVSSVHAFPAVLWLYCDSQCTEVRAVRVAECHSC</sequence>
<evidence type="ECO:0000313" key="2">
    <source>
        <dbReference type="Proteomes" id="UP000319801"/>
    </source>
</evidence>
<dbReference type="Proteomes" id="UP000319801">
    <property type="component" value="Unassembled WGS sequence"/>
</dbReference>
<organism evidence="1 2">
    <name type="scientific">Bagarius yarrelli</name>
    <name type="common">Goonch</name>
    <name type="synonym">Bagrus yarrelli</name>
    <dbReference type="NCBI Taxonomy" id="175774"/>
    <lineage>
        <taxon>Eukaryota</taxon>
        <taxon>Metazoa</taxon>
        <taxon>Chordata</taxon>
        <taxon>Craniata</taxon>
        <taxon>Vertebrata</taxon>
        <taxon>Euteleostomi</taxon>
        <taxon>Actinopterygii</taxon>
        <taxon>Neopterygii</taxon>
        <taxon>Teleostei</taxon>
        <taxon>Ostariophysi</taxon>
        <taxon>Siluriformes</taxon>
        <taxon>Sisoridae</taxon>
        <taxon>Sisorinae</taxon>
        <taxon>Bagarius</taxon>
    </lineage>
</organism>